<proteinExistence type="predicted"/>
<dbReference type="PROSITE" id="PS51683">
    <property type="entry name" value="SAM_OMT_II"/>
    <property type="match status" value="1"/>
</dbReference>
<name>A0ABQ8G463_9PEZI</name>
<dbReference type="InterPro" id="IPR001077">
    <property type="entry name" value="COMT_C"/>
</dbReference>
<keyword evidence="2" id="KW-0808">Transferase</keyword>
<dbReference type="EMBL" id="JAGTJR010000021">
    <property type="protein sequence ID" value="KAH7044072.1"/>
    <property type="molecule type" value="Genomic_DNA"/>
</dbReference>
<dbReference type="SUPFAM" id="SSF53335">
    <property type="entry name" value="S-adenosyl-L-methionine-dependent methyltransferases"/>
    <property type="match status" value="1"/>
</dbReference>
<keyword evidence="6" id="KW-1185">Reference proteome</keyword>
<evidence type="ECO:0000313" key="5">
    <source>
        <dbReference type="EMBL" id="KAH7044072.1"/>
    </source>
</evidence>
<dbReference type="InterPro" id="IPR029063">
    <property type="entry name" value="SAM-dependent_MTases_sf"/>
</dbReference>
<dbReference type="Gene3D" id="3.40.50.150">
    <property type="entry name" value="Vaccinia Virus protein VP39"/>
    <property type="match status" value="1"/>
</dbReference>
<protein>
    <submittedName>
        <fullName evidence="5">S-adenosyl-L-methionine-dependent methyltransferase</fullName>
    </submittedName>
</protein>
<evidence type="ECO:0000256" key="3">
    <source>
        <dbReference type="ARBA" id="ARBA00022691"/>
    </source>
</evidence>
<organism evidence="5 6">
    <name type="scientific">Macrophomina phaseolina</name>
    <dbReference type="NCBI Taxonomy" id="35725"/>
    <lineage>
        <taxon>Eukaryota</taxon>
        <taxon>Fungi</taxon>
        <taxon>Dikarya</taxon>
        <taxon>Ascomycota</taxon>
        <taxon>Pezizomycotina</taxon>
        <taxon>Dothideomycetes</taxon>
        <taxon>Dothideomycetes incertae sedis</taxon>
        <taxon>Botryosphaeriales</taxon>
        <taxon>Botryosphaeriaceae</taxon>
        <taxon>Macrophomina</taxon>
    </lineage>
</organism>
<dbReference type="Proteomes" id="UP000774617">
    <property type="component" value="Unassembled WGS sequence"/>
</dbReference>
<gene>
    <name evidence="5" type="ORF">B0J12DRAFT_760551</name>
</gene>
<keyword evidence="1 5" id="KW-0489">Methyltransferase</keyword>
<evidence type="ECO:0000256" key="2">
    <source>
        <dbReference type="ARBA" id="ARBA00022679"/>
    </source>
</evidence>
<comment type="caution">
    <text evidence="5">The sequence shown here is derived from an EMBL/GenBank/DDBJ whole genome shotgun (WGS) entry which is preliminary data.</text>
</comment>
<dbReference type="InterPro" id="IPR036390">
    <property type="entry name" value="WH_DNA-bd_sf"/>
</dbReference>
<dbReference type="InterPro" id="IPR016461">
    <property type="entry name" value="COMT-like"/>
</dbReference>
<keyword evidence="3" id="KW-0949">S-adenosyl-L-methionine</keyword>
<dbReference type="SUPFAM" id="SSF46785">
    <property type="entry name" value="Winged helix' DNA-binding domain"/>
    <property type="match status" value="1"/>
</dbReference>
<dbReference type="PANTHER" id="PTHR43712">
    <property type="entry name" value="PUTATIVE (AFU_ORTHOLOGUE AFUA_4G14580)-RELATED"/>
    <property type="match status" value="1"/>
</dbReference>
<dbReference type="Gene3D" id="1.10.10.10">
    <property type="entry name" value="Winged helix-like DNA-binding domain superfamily/Winged helix DNA-binding domain"/>
    <property type="match status" value="1"/>
</dbReference>
<dbReference type="InterPro" id="IPR036388">
    <property type="entry name" value="WH-like_DNA-bd_sf"/>
</dbReference>
<dbReference type="GO" id="GO:0008168">
    <property type="term" value="F:methyltransferase activity"/>
    <property type="evidence" value="ECO:0007669"/>
    <property type="project" value="UniProtKB-KW"/>
</dbReference>
<dbReference type="Pfam" id="PF00891">
    <property type="entry name" value="Methyltransf_2"/>
    <property type="match status" value="1"/>
</dbReference>
<dbReference type="GO" id="GO:0032259">
    <property type="term" value="P:methylation"/>
    <property type="evidence" value="ECO:0007669"/>
    <property type="project" value="UniProtKB-KW"/>
</dbReference>
<feature type="domain" description="O-methyltransferase C-terminal" evidence="4">
    <location>
        <begin position="162"/>
        <end position="367"/>
    </location>
</feature>
<sequence length="388" mass="43331">MSQKNTTTQVNELLAQVKTLSSSLNEADRATVQQSLLDTLSDVETPYEYLFRLSGSHLQLACARVGADIGLFRALVESREPLPVDRLGERLSIAPGLLGRILQYLASVGMVAETGTGLFSADKITEELASTSLDSGVHLLFDIHDRTFQALPDFLAEHRYQEVNDIRNTVFQKAFDTNLSIYEYLVHHPQLQAHMQDAMKLHQPEGDWLSVFPADEIVGNQQTAPDPARVLFVDIGGGMGQQCIRFRERYPDLAGRVILQDIPQTINRVPKPMPNGIEAVPHSFEDPQPIKNAKFYYLRNVLHGLPDSHCVQVLKTLIPAMNEESRLIIDDVVLPDHGVSRQAAQLDFIMLASIAGKKRTRAGYKVLDIRTYTWPLQDSLILAMPAQL</sequence>
<accession>A0ABQ8G463</accession>
<dbReference type="PANTHER" id="PTHR43712:SF4">
    <property type="entry name" value="O-METHYLTRANSFERASE DOMAIN-CONTAINING PROTEIN"/>
    <property type="match status" value="1"/>
</dbReference>
<reference evidence="5 6" key="1">
    <citation type="journal article" date="2021" name="Nat. Commun.">
        <title>Genetic determinants of endophytism in the Arabidopsis root mycobiome.</title>
        <authorList>
            <person name="Mesny F."/>
            <person name="Miyauchi S."/>
            <person name="Thiergart T."/>
            <person name="Pickel B."/>
            <person name="Atanasova L."/>
            <person name="Karlsson M."/>
            <person name="Huettel B."/>
            <person name="Barry K.W."/>
            <person name="Haridas S."/>
            <person name="Chen C."/>
            <person name="Bauer D."/>
            <person name="Andreopoulos W."/>
            <person name="Pangilinan J."/>
            <person name="LaButti K."/>
            <person name="Riley R."/>
            <person name="Lipzen A."/>
            <person name="Clum A."/>
            <person name="Drula E."/>
            <person name="Henrissat B."/>
            <person name="Kohler A."/>
            <person name="Grigoriev I.V."/>
            <person name="Martin F.M."/>
            <person name="Hacquard S."/>
        </authorList>
    </citation>
    <scope>NUCLEOTIDE SEQUENCE [LARGE SCALE GENOMIC DNA]</scope>
    <source>
        <strain evidence="5 6">MPI-SDFR-AT-0080</strain>
    </source>
</reference>
<evidence type="ECO:0000256" key="1">
    <source>
        <dbReference type="ARBA" id="ARBA00022603"/>
    </source>
</evidence>
<evidence type="ECO:0000313" key="6">
    <source>
        <dbReference type="Proteomes" id="UP000774617"/>
    </source>
</evidence>
<evidence type="ECO:0000259" key="4">
    <source>
        <dbReference type="Pfam" id="PF00891"/>
    </source>
</evidence>